<feature type="region of interest" description="Disordered" evidence="1">
    <location>
        <begin position="59"/>
        <end position="125"/>
    </location>
</feature>
<reference evidence="2 3" key="1">
    <citation type="journal article" date="2016" name="Nat. Commun.">
        <title>Thousands of microbial genomes shed light on interconnected biogeochemical processes in an aquifer system.</title>
        <authorList>
            <person name="Anantharaman K."/>
            <person name="Brown C.T."/>
            <person name="Hug L.A."/>
            <person name="Sharon I."/>
            <person name="Castelle C.J."/>
            <person name="Probst A.J."/>
            <person name="Thomas B.C."/>
            <person name="Singh A."/>
            <person name="Wilkins M.J."/>
            <person name="Karaoz U."/>
            <person name="Brodie E.L."/>
            <person name="Williams K.H."/>
            <person name="Hubbard S.S."/>
            <person name="Banfield J.F."/>
        </authorList>
    </citation>
    <scope>NUCLEOTIDE SEQUENCE [LARGE SCALE GENOMIC DNA]</scope>
</reference>
<sequence length="370" mass="40527">MIKIIGLGLTGALVFLVTVGSLNVFYHGEFGLKSYQRNLADEENEYLLKDKDRNALKDFFSPSEDESETSDSRIVPSDVSLEEESAPIPPTPDTPNSNVVNPPLDDENSDQEETGADEPVVEAGPQRISGYPPAGASSFHLWWGGTGGDLFKEVSATVEVTKQPSVNELYFWALQVSFYDDDWQSTGGAHTGIQWHPDSSGTPFRTVNWGGYDNDGNVLSGSESSLPPKQNDPSDKNTRSYNWSSSRQYRLRVYKIENSSGTWRAEIRDMGTGATTVIRDLYGGGDWLGSPVVWSEVFAKCDDPSASVIWRDFKAIKSDGQSVTYNSASANYQHYNNGGCTNTKSQTTSGGIKQATNTTRTTQQGTTLSF</sequence>
<proteinExistence type="predicted"/>
<gene>
    <name evidence="2" type="ORF">A3I33_01400</name>
</gene>
<organism evidence="2 3">
    <name type="scientific">Candidatus Colwellbacteria bacterium RIFCSPLOWO2_02_FULL_45_11</name>
    <dbReference type="NCBI Taxonomy" id="1797692"/>
    <lineage>
        <taxon>Bacteria</taxon>
        <taxon>Candidatus Colwelliibacteriota</taxon>
    </lineage>
</organism>
<dbReference type="EMBL" id="MHJA01000012">
    <property type="protein sequence ID" value="OGY61122.1"/>
    <property type="molecule type" value="Genomic_DNA"/>
</dbReference>
<feature type="region of interest" description="Disordered" evidence="1">
    <location>
        <begin position="218"/>
        <end position="241"/>
    </location>
</feature>
<evidence type="ECO:0000256" key="1">
    <source>
        <dbReference type="SAM" id="MobiDB-lite"/>
    </source>
</evidence>
<protein>
    <submittedName>
        <fullName evidence="2">Uncharacterized protein</fullName>
    </submittedName>
</protein>
<evidence type="ECO:0000313" key="3">
    <source>
        <dbReference type="Proteomes" id="UP000176544"/>
    </source>
</evidence>
<feature type="compositionally biased region" description="Polar residues" evidence="1">
    <location>
        <begin position="218"/>
        <end position="228"/>
    </location>
</feature>
<feature type="compositionally biased region" description="Acidic residues" evidence="1">
    <location>
        <begin position="104"/>
        <end position="120"/>
    </location>
</feature>
<comment type="caution">
    <text evidence="2">The sequence shown here is derived from an EMBL/GenBank/DDBJ whole genome shotgun (WGS) entry which is preliminary data.</text>
</comment>
<dbReference type="AlphaFoldDB" id="A0A1G1Z906"/>
<name>A0A1G1Z906_9BACT</name>
<evidence type="ECO:0000313" key="2">
    <source>
        <dbReference type="EMBL" id="OGY61122.1"/>
    </source>
</evidence>
<dbReference type="Proteomes" id="UP000176544">
    <property type="component" value="Unassembled WGS sequence"/>
</dbReference>
<dbReference type="STRING" id="1797692.A3I33_01400"/>
<accession>A0A1G1Z906</accession>